<keyword evidence="1" id="KW-0472">Membrane</keyword>
<reference evidence="2 3" key="1">
    <citation type="submission" date="2019-03" db="EMBL/GenBank/DDBJ databases">
        <title>Root nodule microbial communities of legume samples collected from USA, Mexico and Botswana.</title>
        <authorList>
            <person name="Hirsch A."/>
        </authorList>
    </citation>
    <scope>NUCLEOTIDE SEQUENCE [LARGE SCALE GENOMIC DNA]</scope>
    <source>
        <strain evidence="2 3">55</strain>
    </source>
</reference>
<proteinExistence type="predicted"/>
<dbReference type="AlphaFoldDB" id="A0A4R3ZSZ8"/>
<evidence type="ECO:0000256" key="1">
    <source>
        <dbReference type="SAM" id="Phobius"/>
    </source>
</evidence>
<dbReference type="Proteomes" id="UP000295805">
    <property type="component" value="Unassembled WGS sequence"/>
</dbReference>
<protein>
    <submittedName>
        <fullName evidence="2">Uncharacterized protein</fullName>
    </submittedName>
</protein>
<feature type="transmembrane region" description="Helical" evidence="1">
    <location>
        <begin position="6"/>
        <end position="29"/>
    </location>
</feature>
<gene>
    <name evidence="2" type="ORF">EDD19_11378</name>
</gene>
<name>A0A4R3ZSZ8_9ACTN</name>
<accession>A0A4R3ZSZ8</accession>
<organism evidence="2 3">
    <name type="scientific">Dietzia cinnamea</name>
    <dbReference type="NCBI Taxonomy" id="321318"/>
    <lineage>
        <taxon>Bacteria</taxon>
        <taxon>Bacillati</taxon>
        <taxon>Actinomycetota</taxon>
        <taxon>Actinomycetes</taxon>
        <taxon>Mycobacteriales</taxon>
        <taxon>Dietziaceae</taxon>
        <taxon>Dietzia</taxon>
    </lineage>
</organism>
<comment type="caution">
    <text evidence="2">The sequence shown here is derived from an EMBL/GenBank/DDBJ whole genome shotgun (WGS) entry which is preliminary data.</text>
</comment>
<evidence type="ECO:0000313" key="3">
    <source>
        <dbReference type="Proteomes" id="UP000295805"/>
    </source>
</evidence>
<keyword evidence="1" id="KW-1133">Transmembrane helix</keyword>
<sequence length="38" mass="3886">MLGWVALSVGAVVVTALWASTLLLVTALFGPSPSADDR</sequence>
<keyword evidence="1" id="KW-0812">Transmembrane</keyword>
<dbReference type="EMBL" id="SMCX01000013">
    <property type="protein sequence ID" value="TCW23387.1"/>
    <property type="molecule type" value="Genomic_DNA"/>
</dbReference>
<evidence type="ECO:0000313" key="2">
    <source>
        <dbReference type="EMBL" id="TCW23387.1"/>
    </source>
</evidence>